<dbReference type="EMBL" id="JAENIJ010000025">
    <property type="protein sequence ID" value="MBK1883693.1"/>
    <property type="molecule type" value="Genomic_DNA"/>
</dbReference>
<dbReference type="Pfam" id="PF13479">
    <property type="entry name" value="AAA_24"/>
    <property type="match status" value="1"/>
</dbReference>
<dbReference type="Proteomes" id="UP000603141">
    <property type="component" value="Unassembled WGS sequence"/>
</dbReference>
<keyword evidence="2" id="KW-1185">Reference proteome</keyword>
<proteinExistence type="predicted"/>
<dbReference type="RefSeq" id="WP_200272099.1">
    <property type="nucleotide sequence ID" value="NZ_JAENIJ010000025.1"/>
</dbReference>
<organism evidence="1 2">
    <name type="scientific">Luteolibacter pohnpeiensis</name>
    <dbReference type="NCBI Taxonomy" id="454153"/>
    <lineage>
        <taxon>Bacteria</taxon>
        <taxon>Pseudomonadati</taxon>
        <taxon>Verrucomicrobiota</taxon>
        <taxon>Verrucomicrobiia</taxon>
        <taxon>Verrucomicrobiales</taxon>
        <taxon>Verrucomicrobiaceae</taxon>
        <taxon>Luteolibacter</taxon>
    </lineage>
</organism>
<evidence type="ECO:0000313" key="1">
    <source>
        <dbReference type="EMBL" id="MBK1883693.1"/>
    </source>
</evidence>
<evidence type="ECO:0000313" key="2">
    <source>
        <dbReference type="Proteomes" id="UP000603141"/>
    </source>
</evidence>
<comment type="caution">
    <text evidence="1">The sequence shown here is derived from an EMBL/GenBank/DDBJ whole genome shotgun (WGS) entry which is preliminary data.</text>
</comment>
<name>A0A934S8D4_9BACT</name>
<sequence>MSSLSKVTKGIQRRPHFVGLYGPGGVGKSSFGASAPNPIFIGTDDGLTTLDVAKFPIPKNWAEVKSFLSDLLIEDHEYESVVIDTVNGLEPLLFNHIIKEAGVKSIEEVDGGFGKGYVRAEEQWVEFFNTLKRLRNKMNVIVLGHAKIKSFEDPYENERFDKFIIKMNERGAGLFHESVDNMFFANFKIATRKEKGSKKAKAFGEGHRVMFTEERPAFTAKSRFDLPFEMPLSWDEFAKAAAKILPIEEATEDKLVTLFKGREDASTAYLTSIEWLVEGQDYTQLLAAKRKKILARPDDFIKAVDEFAANQAAEQAAQQTSETED</sequence>
<accession>A0A934S8D4</accession>
<reference evidence="1" key="1">
    <citation type="submission" date="2021-01" db="EMBL/GenBank/DDBJ databases">
        <title>Modified the classification status of verrucomicrobia.</title>
        <authorList>
            <person name="Feng X."/>
        </authorList>
    </citation>
    <scope>NUCLEOTIDE SEQUENCE</scope>
    <source>
        <strain evidence="1">KCTC 22041</strain>
    </source>
</reference>
<dbReference type="SUPFAM" id="SSF52540">
    <property type="entry name" value="P-loop containing nucleoside triphosphate hydrolases"/>
    <property type="match status" value="1"/>
</dbReference>
<keyword evidence="1" id="KW-0067">ATP-binding</keyword>
<keyword evidence="1" id="KW-0547">Nucleotide-binding</keyword>
<dbReference type="GO" id="GO:0005524">
    <property type="term" value="F:ATP binding"/>
    <property type="evidence" value="ECO:0007669"/>
    <property type="project" value="UniProtKB-KW"/>
</dbReference>
<gene>
    <name evidence="1" type="ORF">JIN85_14845</name>
</gene>
<dbReference type="InterPro" id="IPR027417">
    <property type="entry name" value="P-loop_NTPase"/>
</dbReference>
<dbReference type="AlphaFoldDB" id="A0A934S8D4"/>
<protein>
    <submittedName>
        <fullName evidence="1">ATP-binding protein</fullName>
    </submittedName>
</protein>